<evidence type="ECO:0000313" key="2">
    <source>
        <dbReference type="Proteomes" id="UP000321578"/>
    </source>
</evidence>
<organism evidence="1 2">
    <name type="scientific">Subsaximicrobium wynnwilliamsii</name>
    <dbReference type="NCBI Taxonomy" id="291179"/>
    <lineage>
        <taxon>Bacteria</taxon>
        <taxon>Pseudomonadati</taxon>
        <taxon>Bacteroidota</taxon>
        <taxon>Flavobacteriia</taxon>
        <taxon>Flavobacteriales</taxon>
        <taxon>Flavobacteriaceae</taxon>
        <taxon>Subsaximicrobium</taxon>
    </lineage>
</organism>
<evidence type="ECO:0000313" key="1">
    <source>
        <dbReference type="EMBL" id="TXD90704.1"/>
    </source>
</evidence>
<gene>
    <name evidence="1" type="ORF">ESY86_01695</name>
</gene>
<accession>A0A5C6ZMZ0</accession>
<proteinExistence type="predicted"/>
<dbReference type="AlphaFoldDB" id="A0A5C6ZMZ0"/>
<name>A0A5C6ZMZ0_9FLAO</name>
<keyword evidence="2" id="KW-1185">Reference proteome</keyword>
<comment type="caution">
    <text evidence="1">The sequence shown here is derived from an EMBL/GenBank/DDBJ whole genome shotgun (WGS) entry which is preliminary data.</text>
</comment>
<reference evidence="1 2" key="1">
    <citation type="submission" date="2019-08" db="EMBL/GenBank/DDBJ databases">
        <title>Genomes of Subsaximicrobium wynnwilliamsii strains.</title>
        <authorList>
            <person name="Bowman J.P."/>
        </authorList>
    </citation>
    <scope>NUCLEOTIDE SEQUENCE [LARGE SCALE GENOMIC DNA]</scope>
    <source>
        <strain evidence="1 2">2-80-2</strain>
    </source>
</reference>
<dbReference type="OrthoDB" id="9812454at2"/>
<dbReference type="EMBL" id="VORO01000002">
    <property type="protein sequence ID" value="TXD90704.1"/>
    <property type="molecule type" value="Genomic_DNA"/>
</dbReference>
<dbReference type="Proteomes" id="UP000321578">
    <property type="component" value="Unassembled WGS sequence"/>
</dbReference>
<sequence>MRNPIFITFFILSCFGTLNCQTLKKNNNQSFPSGISKDSSKVKRQKNFGLKDSISIFYYKIISIENDTTIVDTSLTIKKDYKFNYLRRDEFGLIPFANAGQTYNALKLDRNSKLLPVFGARARHYNYMEVEDIDYYEVPTPFSELFFKTVFEQGQILDAFFTINTSRQFNMSVAYKGMRSLGNYQNSLTSTGNLRLTSNYHTKDERYHLKGHITFQDLLNNESGGLTDFDVEQFTSGSDEFLDRSVFDPAIQNADNILEGKRFYLNHSYALIREADSTSGTLILKNRVSFEDKYYQFNQSLRDDYFGPAFSRRIKDRVTLENFEANLAALWKSVIGEVSFGVTYNKLNYGYDFSTIIDNEYIINRIVTNTIALEGSYKKQFGDVNLWTKASTIVSGEFSGYQFEAEASYQFDEDNEIIANFSSASAASNFNTLLYQSNYINYNWYNKDRFSNEKTSQIGLDLNLNKIADFSLDYTVYNDYTYFAFSEENAGVKPFQEAQAISYLKFSAGRQFEIGKFSLDNKVMYQQVGGVEGVINVPDLILRNSLYYSDGLFKNDALFLQTGITFNYFTEFNANAYDPLLAEFYVQNNTKLGNFPRLDVFVNAKVRQTRIFLKAEHVNAAFTGYDYFAAPNYPYRDFNIRFGIVWNFFL</sequence>
<dbReference type="InterPro" id="IPR025631">
    <property type="entry name" value="Porin_10"/>
</dbReference>
<dbReference type="Pfam" id="PF14121">
    <property type="entry name" value="Porin_10"/>
    <property type="match status" value="1"/>
</dbReference>
<evidence type="ECO:0008006" key="3">
    <source>
        <dbReference type="Google" id="ProtNLM"/>
    </source>
</evidence>
<protein>
    <recommendedName>
        <fullName evidence="3">Porin</fullName>
    </recommendedName>
</protein>